<proteinExistence type="predicted"/>
<dbReference type="EMBL" id="SSOC01000006">
    <property type="protein sequence ID" value="THF62982.1"/>
    <property type="molecule type" value="Genomic_DNA"/>
</dbReference>
<accession>A0A4S4AT09</accession>
<organism evidence="3 4">
    <name type="scientific">Pseudothauera nasutitermitis</name>
    <dbReference type="NCBI Taxonomy" id="2565930"/>
    <lineage>
        <taxon>Bacteria</taxon>
        <taxon>Pseudomonadati</taxon>
        <taxon>Pseudomonadota</taxon>
        <taxon>Betaproteobacteria</taxon>
        <taxon>Rhodocyclales</taxon>
        <taxon>Zoogloeaceae</taxon>
        <taxon>Pseudothauera</taxon>
    </lineage>
</organism>
<evidence type="ECO:0000256" key="2">
    <source>
        <dbReference type="SAM" id="SignalP"/>
    </source>
</evidence>
<dbReference type="RefSeq" id="WP_136349462.1">
    <property type="nucleotide sequence ID" value="NZ_SSOC01000006.1"/>
</dbReference>
<feature type="signal peptide" evidence="2">
    <location>
        <begin position="1"/>
        <end position="21"/>
    </location>
</feature>
<keyword evidence="2" id="KW-0732">Signal</keyword>
<evidence type="ECO:0000256" key="1">
    <source>
        <dbReference type="SAM" id="MobiDB-lite"/>
    </source>
</evidence>
<comment type="caution">
    <text evidence="3">The sequence shown here is derived from an EMBL/GenBank/DDBJ whole genome shotgun (WGS) entry which is preliminary data.</text>
</comment>
<evidence type="ECO:0000313" key="3">
    <source>
        <dbReference type="EMBL" id="THF62982.1"/>
    </source>
</evidence>
<feature type="region of interest" description="Disordered" evidence="1">
    <location>
        <begin position="32"/>
        <end position="60"/>
    </location>
</feature>
<dbReference type="AlphaFoldDB" id="A0A4S4AT09"/>
<evidence type="ECO:0000313" key="4">
    <source>
        <dbReference type="Proteomes" id="UP000308430"/>
    </source>
</evidence>
<reference evidence="3 4" key="1">
    <citation type="submission" date="2019-04" db="EMBL/GenBank/DDBJ databases">
        <title>Azoarcus nasutitermitis sp. nov. isolated from termite nest.</title>
        <authorList>
            <person name="Lin S.-Y."/>
            <person name="Hameed A."/>
            <person name="Hsu Y.-H."/>
            <person name="Young C.-C."/>
        </authorList>
    </citation>
    <scope>NUCLEOTIDE SEQUENCE [LARGE SCALE GENOMIC DNA]</scope>
    <source>
        <strain evidence="3 4">CC-YHH838</strain>
    </source>
</reference>
<feature type="chain" id="PRO_5020794073" evidence="2">
    <location>
        <begin position="22"/>
        <end position="60"/>
    </location>
</feature>
<dbReference type="Proteomes" id="UP000308430">
    <property type="component" value="Unassembled WGS sequence"/>
</dbReference>
<name>A0A4S4AT09_9RHOO</name>
<protein>
    <submittedName>
        <fullName evidence="3">Uncharacterized protein</fullName>
    </submittedName>
</protein>
<feature type="compositionally biased region" description="Low complexity" evidence="1">
    <location>
        <begin position="32"/>
        <end position="46"/>
    </location>
</feature>
<sequence length="60" mass="6030">MKSRNTLLFGSALLAATVAVIADHQANAPAEIPEAARASAPSSESASQDDDEGYAPCGAI</sequence>
<gene>
    <name evidence="3" type="ORF">E6C76_17120</name>
</gene>
<keyword evidence="4" id="KW-1185">Reference proteome</keyword>